<protein>
    <submittedName>
        <fullName evidence="3">Uncharacterized protein</fullName>
    </submittedName>
</protein>
<sequence>MSVRLLVVLGLAAVAMTGAAAGVAQAQMISPMLYEGPRILLQDHADPARPDDRAPGARNRPGTAAPAAVDPAALRYTPSKARRTANLKQFVAKTRAADPAGAADLERMFAEGDVIERIGTALAPYGLRIDDLADAYTVYWINAWQATRGTNAETSRATNAAVRAQAAQALAATPGLLRAADATKQELAESLLVQAALIDAAVTQARGDAARLRAVGAAVAEGARSMGLDLGAVELTEQGFVRTRQRG</sequence>
<dbReference type="KEGG" id="azz:DEW08_06130"/>
<evidence type="ECO:0000313" key="3">
    <source>
        <dbReference type="EMBL" id="AWK85897.1"/>
    </source>
</evidence>
<dbReference type="RefSeq" id="WP_109325336.1">
    <property type="nucleotide sequence ID" value="NZ_CP029353.1"/>
</dbReference>
<dbReference type="OrthoDB" id="7563604at2"/>
<dbReference type="Pfam" id="PF20388">
    <property type="entry name" value="DUF6683"/>
    <property type="match status" value="1"/>
</dbReference>
<reference evidence="4" key="1">
    <citation type="submission" date="2018-05" db="EMBL/GenBank/DDBJ databases">
        <title>Azospirillum thermophila sp. nov., a novel isolated from hot spring.</title>
        <authorList>
            <person name="Zhao Z."/>
        </authorList>
    </citation>
    <scope>NUCLEOTIDE SEQUENCE [LARGE SCALE GENOMIC DNA]</scope>
    <source>
        <strain evidence="4">CFH 70021</strain>
    </source>
</reference>
<feature type="compositionally biased region" description="Low complexity" evidence="1">
    <location>
        <begin position="56"/>
        <end position="69"/>
    </location>
</feature>
<proteinExistence type="predicted"/>
<gene>
    <name evidence="3" type="ORF">DEW08_06130</name>
</gene>
<name>A0A2S2CNK2_9PROT</name>
<evidence type="ECO:0000256" key="1">
    <source>
        <dbReference type="SAM" id="MobiDB-lite"/>
    </source>
</evidence>
<feature type="signal peptide" evidence="2">
    <location>
        <begin position="1"/>
        <end position="26"/>
    </location>
</feature>
<dbReference type="AlphaFoldDB" id="A0A2S2CNK2"/>
<dbReference type="InterPro" id="IPR046505">
    <property type="entry name" value="DUF6683"/>
</dbReference>
<feature type="region of interest" description="Disordered" evidence="1">
    <location>
        <begin position="44"/>
        <end position="69"/>
    </location>
</feature>
<organism evidence="3 4">
    <name type="scientific">Azospirillum thermophilum</name>
    <dbReference type="NCBI Taxonomy" id="2202148"/>
    <lineage>
        <taxon>Bacteria</taxon>
        <taxon>Pseudomonadati</taxon>
        <taxon>Pseudomonadota</taxon>
        <taxon>Alphaproteobacteria</taxon>
        <taxon>Rhodospirillales</taxon>
        <taxon>Azospirillaceae</taxon>
        <taxon>Azospirillum</taxon>
    </lineage>
</organism>
<dbReference type="EMBL" id="CP029353">
    <property type="protein sequence ID" value="AWK85897.1"/>
    <property type="molecule type" value="Genomic_DNA"/>
</dbReference>
<keyword evidence="2" id="KW-0732">Signal</keyword>
<evidence type="ECO:0000313" key="4">
    <source>
        <dbReference type="Proteomes" id="UP000245629"/>
    </source>
</evidence>
<feature type="chain" id="PRO_5015688932" evidence="2">
    <location>
        <begin position="27"/>
        <end position="247"/>
    </location>
</feature>
<evidence type="ECO:0000256" key="2">
    <source>
        <dbReference type="SAM" id="SignalP"/>
    </source>
</evidence>
<keyword evidence="4" id="KW-1185">Reference proteome</keyword>
<dbReference type="Proteomes" id="UP000245629">
    <property type="component" value="Chromosome 2"/>
</dbReference>
<feature type="compositionally biased region" description="Basic and acidic residues" evidence="1">
    <location>
        <begin position="44"/>
        <end position="55"/>
    </location>
</feature>
<accession>A0A2S2CNK2</accession>